<comment type="caution">
    <text evidence="1">The sequence shown here is derived from an EMBL/GenBank/DDBJ whole genome shotgun (WGS) entry which is preliminary data.</text>
</comment>
<sequence length="284" mass="31228">MDLSGQPHTALFLVVPRLGLRELLSVAQVCVSLRDAVDKDVLPWLDIMVGDILCRRLSGEMLLKLTAKAEGKVRSLGLSNCIKISEEALLAVVIGNPNIETLNLTGCTGLTPEGVIKVAEALSKQGSGLRCLKIDGIYDLHEGHLQTLKSLVRQEGKGNQGIDVDVCPRCHAVRKVFSCRRETCKRKGENRGKECIGCAFCIPRCVECGGCVETEEADEAEAACPDVLCLGCWSKLTKCIFCNRPYCWRHSEQQQCYSPLLRGQSGFVCEFCDSSFHDEDDDFV</sequence>
<name>A0ACB9RK55_9MYRT</name>
<protein>
    <submittedName>
        <fullName evidence="1">Uncharacterized protein</fullName>
    </submittedName>
</protein>
<organism evidence="1 2">
    <name type="scientific">Melastoma candidum</name>
    <dbReference type="NCBI Taxonomy" id="119954"/>
    <lineage>
        <taxon>Eukaryota</taxon>
        <taxon>Viridiplantae</taxon>
        <taxon>Streptophyta</taxon>
        <taxon>Embryophyta</taxon>
        <taxon>Tracheophyta</taxon>
        <taxon>Spermatophyta</taxon>
        <taxon>Magnoliopsida</taxon>
        <taxon>eudicotyledons</taxon>
        <taxon>Gunneridae</taxon>
        <taxon>Pentapetalae</taxon>
        <taxon>rosids</taxon>
        <taxon>malvids</taxon>
        <taxon>Myrtales</taxon>
        <taxon>Melastomataceae</taxon>
        <taxon>Melastomatoideae</taxon>
        <taxon>Melastomateae</taxon>
        <taxon>Melastoma</taxon>
    </lineage>
</organism>
<gene>
    <name evidence="1" type="ORF">MLD38_005424</name>
</gene>
<dbReference type="Proteomes" id="UP001057402">
    <property type="component" value="Chromosome 3"/>
</dbReference>
<reference evidence="2" key="1">
    <citation type="journal article" date="2023" name="Front. Plant Sci.">
        <title>Chromosomal-level genome assembly of Melastoma candidum provides insights into trichome evolution.</title>
        <authorList>
            <person name="Zhong Y."/>
            <person name="Wu W."/>
            <person name="Sun C."/>
            <person name="Zou P."/>
            <person name="Liu Y."/>
            <person name="Dai S."/>
            <person name="Zhou R."/>
        </authorList>
    </citation>
    <scope>NUCLEOTIDE SEQUENCE [LARGE SCALE GENOMIC DNA]</scope>
</reference>
<evidence type="ECO:0000313" key="1">
    <source>
        <dbReference type="EMBL" id="KAI4379085.1"/>
    </source>
</evidence>
<proteinExistence type="predicted"/>
<dbReference type="EMBL" id="CM042882">
    <property type="protein sequence ID" value="KAI4379085.1"/>
    <property type="molecule type" value="Genomic_DNA"/>
</dbReference>
<keyword evidence="2" id="KW-1185">Reference proteome</keyword>
<accession>A0ACB9RK55</accession>
<evidence type="ECO:0000313" key="2">
    <source>
        <dbReference type="Proteomes" id="UP001057402"/>
    </source>
</evidence>